<keyword evidence="6" id="KW-1185">Reference proteome</keyword>
<dbReference type="GO" id="GO:0004844">
    <property type="term" value="F:uracil DNA N-glycosylase activity"/>
    <property type="evidence" value="ECO:0007669"/>
    <property type="project" value="TreeGrafter"/>
</dbReference>
<feature type="non-terminal residue" evidence="5">
    <location>
        <position position="1"/>
    </location>
</feature>
<dbReference type="PANTHER" id="PTHR12159">
    <property type="entry name" value="G/T AND G/U MISMATCH-SPECIFIC DNA GLYCOSYLASE"/>
    <property type="match status" value="1"/>
</dbReference>
<dbReference type="Proteomes" id="UP000007264">
    <property type="component" value="Unassembled WGS sequence"/>
</dbReference>
<comment type="caution">
    <text evidence="5">The sequence shown here is derived from an EMBL/GenBank/DDBJ whole genome shotgun (WGS) entry which is preliminary data.</text>
</comment>
<evidence type="ECO:0000259" key="4">
    <source>
        <dbReference type="Pfam" id="PF03167"/>
    </source>
</evidence>
<organism evidence="5 6">
    <name type="scientific">Coccomyxa subellipsoidea (strain C-169)</name>
    <name type="common">Green microalga</name>
    <dbReference type="NCBI Taxonomy" id="574566"/>
    <lineage>
        <taxon>Eukaryota</taxon>
        <taxon>Viridiplantae</taxon>
        <taxon>Chlorophyta</taxon>
        <taxon>core chlorophytes</taxon>
        <taxon>Trebouxiophyceae</taxon>
        <taxon>Trebouxiophyceae incertae sedis</taxon>
        <taxon>Coccomyxaceae</taxon>
        <taxon>Coccomyxa</taxon>
        <taxon>Coccomyxa subellipsoidea</taxon>
    </lineage>
</organism>
<dbReference type="GO" id="GO:0008263">
    <property type="term" value="F:pyrimidine-specific mismatch base pair DNA N-glycosylase activity"/>
    <property type="evidence" value="ECO:0007669"/>
    <property type="project" value="TreeGrafter"/>
</dbReference>
<reference evidence="5 6" key="1">
    <citation type="journal article" date="2012" name="Genome Biol.">
        <title>The genome of the polar eukaryotic microalga coccomyxa subellipsoidea reveals traits of cold adaptation.</title>
        <authorList>
            <person name="Blanc G."/>
            <person name="Agarkova I."/>
            <person name="Grimwood J."/>
            <person name="Kuo A."/>
            <person name="Brueggeman A."/>
            <person name="Dunigan D."/>
            <person name="Gurnon J."/>
            <person name="Ladunga I."/>
            <person name="Lindquist E."/>
            <person name="Lucas S."/>
            <person name="Pangilinan J."/>
            <person name="Proschold T."/>
            <person name="Salamov A."/>
            <person name="Schmutz J."/>
            <person name="Weeks D."/>
            <person name="Yamada T."/>
            <person name="Claverie J.M."/>
            <person name="Grigoriev I."/>
            <person name="Van Etten J."/>
            <person name="Lomsadze A."/>
            <person name="Borodovsky M."/>
        </authorList>
    </citation>
    <scope>NUCLEOTIDE SEQUENCE [LARGE SCALE GENOMIC DNA]</scope>
    <source>
        <strain evidence="5 6">C-169</strain>
    </source>
</reference>
<dbReference type="CDD" id="cd10028">
    <property type="entry name" value="UDG-F2_TDG_MUG"/>
    <property type="match status" value="1"/>
</dbReference>
<dbReference type="KEGG" id="csl:COCSUDRAFT_15676"/>
<evidence type="ECO:0000313" key="6">
    <source>
        <dbReference type="Proteomes" id="UP000007264"/>
    </source>
</evidence>
<dbReference type="OrthoDB" id="565731at2759"/>
<proteinExistence type="predicted"/>
<name>I0YXE6_COCSC</name>
<dbReference type="RefSeq" id="XP_005647609.1">
    <property type="nucleotide sequence ID" value="XM_005647552.1"/>
</dbReference>
<evidence type="ECO:0000256" key="3">
    <source>
        <dbReference type="ARBA" id="ARBA00023204"/>
    </source>
</evidence>
<sequence>LENAKGLPERLGDMPLRLIVGGNNPSDHAWSTGHYYSHPANWMWRILRKTGIAPAWVKGAQDDERMVTEAGVGFLDVGCGHPGTLLSEFSSQTFQSWAPAFYTRLKMHMDRASKNSGCVCGKCGAPAVVGFAGKRQWMELLNVGRKGRDKYTKLDHGLQHMRPEGWPFPASTEVWVLPSTSGAAPMATADRMGPWQELSDRVEQMEWPRKVQCALKEEDGF</sequence>
<dbReference type="EMBL" id="AGSI01000008">
    <property type="protein sequence ID" value="EIE23065.1"/>
    <property type="molecule type" value="Genomic_DNA"/>
</dbReference>
<dbReference type="InterPro" id="IPR015637">
    <property type="entry name" value="MUG/TDG"/>
</dbReference>
<dbReference type="STRING" id="574566.I0YXE6"/>
<evidence type="ECO:0000313" key="5">
    <source>
        <dbReference type="EMBL" id="EIE23065.1"/>
    </source>
</evidence>
<dbReference type="InterPro" id="IPR005122">
    <property type="entry name" value="Uracil-DNA_glycosylase-like"/>
</dbReference>
<dbReference type="GO" id="GO:0006285">
    <property type="term" value="P:base-excision repair, AP site formation"/>
    <property type="evidence" value="ECO:0007669"/>
    <property type="project" value="InterPro"/>
</dbReference>
<dbReference type="Gene3D" id="3.40.470.10">
    <property type="entry name" value="Uracil-DNA glycosylase-like domain"/>
    <property type="match status" value="1"/>
</dbReference>
<gene>
    <name evidence="5" type="ORF">COCSUDRAFT_15676</name>
</gene>
<evidence type="ECO:0000256" key="1">
    <source>
        <dbReference type="ARBA" id="ARBA00022763"/>
    </source>
</evidence>
<keyword evidence="3" id="KW-0234">DNA repair</keyword>
<dbReference type="AlphaFoldDB" id="I0YXE6"/>
<dbReference type="SUPFAM" id="SSF52141">
    <property type="entry name" value="Uracil-DNA glycosylase-like"/>
    <property type="match status" value="1"/>
</dbReference>
<keyword evidence="1" id="KW-0227">DNA damage</keyword>
<evidence type="ECO:0000256" key="2">
    <source>
        <dbReference type="ARBA" id="ARBA00022801"/>
    </source>
</evidence>
<protein>
    <recommendedName>
        <fullName evidence="4">Uracil-DNA glycosylase-like domain-containing protein</fullName>
    </recommendedName>
</protein>
<dbReference type="GeneID" id="17041053"/>
<dbReference type="InterPro" id="IPR036895">
    <property type="entry name" value="Uracil-DNA_glycosylase-like_sf"/>
</dbReference>
<feature type="domain" description="Uracil-DNA glycosylase-like" evidence="4">
    <location>
        <begin position="12"/>
        <end position="184"/>
    </location>
</feature>
<dbReference type="Pfam" id="PF03167">
    <property type="entry name" value="UDG"/>
    <property type="match status" value="1"/>
</dbReference>
<dbReference type="eggNOG" id="ENOG502RYQ9">
    <property type="taxonomic scope" value="Eukaryota"/>
</dbReference>
<accession>I0YXE6</accession>
<keyword evidence="2" id="KW-0378">Hydrolase</keyword>
<dbReference type="PANTHER" id="PTHR12159:SF9">
    <property type="entry name" value="G_T MISMATCH-SPECIFIC THYMINE DNA GLYCOSYLASE"/>
    <property type="match status" value="1"/>
</dbReference>